<dbReference type="GO" id="GO:0005829">
    <property type="term" value="C:cytosol"/>
    <property type="evidence" value="ECO:0007669"/>
    <property type="project" value="TreeGrafter"/>
</dbReference>
<gene>
    <name evidence="3" type="ORF">KP78_07040</name>
</gene>
<dbReference type="SMART" id="SM00530">
    <property type="entry name" value="HTH_XRE"/>
    <property type="match status" value="1"/>
</dbReference>
<evidence type="ECO:0000259" key="2">
    <source>
        <dbReference type="PROSITE" id="PS50943"/>
    </source>
</evidence>
<dbReference type="InterPro" id="IPR014710">
    <property type="entry name" value="RmlC-like_jellyroll"/>
</dbReference>
<dbReference type="SUPFAM" id="SSF51182">
    <property type="entry name" value="RmlC-like cupins"/>
    <property type="match status" value="1"/>
</dbReference>
<sequence length="194" mass="21811">MDQQPIVSHAEKLAKQVGSTLRRIRKNKGLSLQELAQLTDVSKLTLGNIERGEANPSLSVIWKIANGLSIPISVLLNENQDVLISRKHEGNKILSANEACTLEPMFNVPHYGSSEIHRAFLKPNSEYSPSAHQTGVVEYVTVMEGEVKIKIEDECYHLFEYDSIKFNADRKHAYINPTSSTTVLHFVMTYRNST</sequence>
<dbReference type="InterPro" id="IPR050807">
    <property type="entry name" value="TransReg_Diox_bact_type"/>
</dbReference>
<dbReference type="RefSeq" id="WP_041086331.1">
    <property type="nucleotide sequence ID" value="NZ_JXRP01000009.1"/>
</dbReference>
<organism evidence="3 4">
    <name type="scientific">Jeotgalibacillus soli</name>
    <dbReference type="NCBI Taxonomy" id="889306"/>
    <lineage>
        <taxon>Bacteria</taxon>
        <taxon>Bacillati</taxon>
        <taxon>Bacillota</taxon>
        <taxon>Bacilli</taxon>
        <taxon>Bacillales</taxon>
        <taxon>Caryophanaceae</taxon>
        <taxon>Jeotgalibacillus</taxon>
    </lineage>
</organism>
<dbReference type="InterPro" id="IPR013096">
    <property type="entry name" value="Cupin_2"/>
</dbReference>
<dbReference type="Pfam" id="PF01381">
    <property type="entry name" value="HTH_3"/>
    <property type="match status" value="1"/>
</dbReference>
<dbReference type="InterPro" id="IPR001387">
    <property type="entry name" value="Cro/C1-type_HTH"/>
</dbReference>
<evidence type="ECO:0000313" key="4">
    <source>
        <dbReference type="Proteomes" id="UP000031938"/>
    </source>
</evidence>
<accession>A0A0C2VXT5</accession>
<reference evidence="3 4" key="1">
    <citation type="submission" date="2015-01" db="EMBL/GenBank/DDBJ databases">
        <title>Genome sequencing of Jeotgalibacillus soli.</title>
        <authorList>
            <person name="Goh K.M."/>
            <person name="Chan K.-G."/>
            <person name="Yaakop A.S."/>
            <person name="Ee R."/>
            <person name="Gan H.M."/>
            <person name="Chan C.S."/>
        </authorList>
    </citation>
    <scope>NUCLEOTIDE SEQUENCE [LARGE SCALE GENOMIC DNA]</scope>
    <source>
        <strain evidence="3 4">P9</strain>
    </source>
</reference>
<protein>
    <recommendedName>
        <fullName evidence="2">HTH cro/C1-type domain-containing protein</fullName>
    </recommendedName>
</protein>
<dbReference type="Proteomes" id="UP000031938">
    <property type="component" value="Unassembled WGS sequence"/>
</dbReference>
<dbReference type="CDD" id="cd00093">
    <property type="entry name" value="HTH_XRE"/>
    <property type="match status" value="1"/>
</dbReference>
<dbReference type="SUPFAM" id="SSF47413">
    <property type="entry name" value="lambda repressor-like DNA-binding domains"/>
    <property type="match status" value="1"/>
</dbReference>
<dbReference type="AlphaFoldDB" id="A0A0C2VXT5"/>
<dbReference type="EMBL" id="JXRP01000009">
    <property type="protein sequence ID" value="KIL49236.1"/>
    <property type="molecule type" value="Genomic_DNA"/>
</dbReference>
<dbReference type="PATRIC" id="fig|889306.3.peg.704"/>
<dbReference type="STRING" id="889306.KP78_07040"/>
<dbReference type="GO" id="GO:0003700">
    <property type="term" value="F:DNA-binding transcription factor activity"/>
    <property type="evidence" value="ECO:0007669"/>
    <property type="project" value="TreeGrafter"/>
</dbReference>
<dbReference type="PANTHER" id="PTHR46797">
    <property type="entry name" value="HTH-TYPE TRANSCRIPTIONAL REGULATOR"/>
    <property type="match status" value="1"/>
</dbReference>
<keyword evidence="4" id="KW-1185">Reference proteome</keyword>
<dbReference type="Gene3D" id="1.10.260.40">
    <property type="entry name" value="lambda repressor-like DNA-binding domains"/>
    <property type="match status" value="1"/>
</dbReference>
<comment type="caution">
    <text evidence="3">The sequence shown here is derived from an EMBL/GenBank/DDBJ whole genome shotgun (WGS) entry which is preliminary data.</text>
</comment>
<dbReference type="Pfam" id="PF07883">
    <property type="entry name" value="Cupin_2"/>
    <property type="match status" value="1"/>
</dbReference>
<evidence type="ECO:0000313" key="3">
    <source>
        <dbReference type="EMBL" id="KIL49236.1"/>
    </source>
</evidence>
<dbReference type="PROSITE" id="PS50943">
    <property type="entry name" value="HTH_CROC1"/>
    <property type="match status" value="1"/>
</dbReference>
<dbReference type="InterPro" id="IPR011051">
    <property type="entry name" value="RmlC_Cupin_sf"/>
</dbReference>
<keyword evidence="1" id="KW-0238">DNA-binding</keyword>
<dbReference type="Gene3D" id="2.60.120.10">
    <property type="entry name" value="Jelly Rolls"/>
    <property type="match status" value="1"/>
</dbReference>
<evidence type="ECO:0000256" key="1">
    <source>
        <dbReference type="ARBA" id="ARBA00023125"/>
    </source>
</evidence>
<proteinExistence type="predicted"/>
<dbReference type="GO" id="GO:0003677">
    <property type="term" value="F:DNA binding"/>
    <property type="evidence" value="ECO:0007669"/>
    <property type="project" value="UniProtKB-KW"/>
</dbReference>
<feature type="domain" description="HTH cro/C1-type" evidence="2">
    <location>
        <begin position="21"/>
        <end position="75"/>
    </location>
</feature>
<dbReference type="OrthoDB" id="9781521at2"/>
<dbReference type="PANTHER" id="PTHR46797:SF24">
    <property type="entry name" value="DNA-BINDING PHAGE PROTEIN"/>
    <property type="match status" value="1"/>
</dbReference>
<dbReference type="CDD" id="cd02209">
    <property type="entry name" value="cupin_XRE_C"/>
    <property type="match status" value="1"/>
</dbReference>
<name>A0A0C2VXT5_9BACL</name>
<dbReference type="InterPro" id="IPR010982">
    <property type="entry name" value="Lambda_DNA-bd_dom_sf"/>
</dbReference>